<gene>
    <name evidence="1" type="ORF">ACM15_10170</name>
</gene>
<dbReference type="PATRIC" id="fig|328812.4.peg.2622"/>
<proteinExistence type="predicted"/>
<dbReference type="AlphaFoldDB" id="A0A0J6CKV1"/>
<dbReference type="EMBL" id="LFJV01000029">
    <property type="protein sequence ID" value="KMM33763.1"/>
    <property type="molecule type" value="Genomic_DNA"/>
</dbReference>
<protein>
    <recommendedName>
        <fullName evidence="3">Lipoprotein</fullName>
    </recommendedName>
</protein>
<evidence type="ECO:0000313" key="1">
    <source>
        <dbReference type="EMBL" id="KMM33763.1"/>
    </source>
</evidence>
<accession>A0A0J6CKV1</accession>
<reference evidence="1 2" key="1">
    <citation type="submission" date="2015-06" db="EMBL/GenBank/DDBJ databases">
        <title>Draft Genome Sequence of Parabacteroides goldsteinii with Putative Novel Metallo-Beta-Lactamases Isolated from a Blood Culture from a Human Patient.</title>
        <authorList>
            <person name="Krogh T.J."/>
            <person name="Agergaard C.N."/>
            <person name="Moller-Jensen J."/>
            <person name="Justesen U.S."/>
        </authorList>
    </citation>
    <scope>NUCLEOTIDE SEQUENCE [LARGE SCALE GENOMIC DNA]</scope>
    <source>
        <strain evidence="1 2">910340</strain>
    </source>
</reference>
<sequence length="120" mass="13916">MKTKYLLGILFVTMFTASCNRTIDNKHRSLTIQTKGIEYDSLFIRNTEIQPFFIKGKKADSITWTFQIPDSLYKTTASFEILPKPFDWKTLHDVRSSSFLLPGVSLAISNFLSRKKFIRN</sequence>
<evidence type="ECO:0000313" key="2">
    <source>
        <dbReference type="Proteomes" id="UP000036166"/>
    </source>
</evidence>
<comment type="caution">
    <text evidence="1">The sequence shown here is derived from an EMBL/GenBank/DDBJ whole genome shotgun (WGS) entry which is preliminary data.</text>
</comment>
<name>A0A0J6CKV1_9BACT</name>
<dbReference type="PROSITE" id="PS51257">
    <property type="entry name" value="PROKAR_LIPOPROTEIN"/>
    <property type="match status" value="1"/>
</dbReference>
<dbReference type="RefSeq" id="WP_048315313.1">
    <property type="nucleotide sequence ID" value="NZ_CAXHRX010000005.1"/>
</dbReference>
<evidence type="ECO:0008006" key="3">
    <source>
        <dbReference type="Google" id="ProtNLM"/>
    </source>
</evidence>
<dbReference type="Proteomes" id="UP000036166">
    <property type="component" value="Unassembled WGS sequence"/>
</dbReference>
<organism evidence="1 2">
    <name type="scientific">Parabacteroides goldsteinii</name>
    <dbReference type="NCBI Taxonomy" id="328812"/>
    <lineage>
        <taxon>Bacteria</taxon>
        <taxon>Pseudomonadati</taxon>
        <taxon>Bacteroidota</taxon>
        <taxon>Bacteroidia</taxon>
        <taxon>Bacteroidales</taxon>
        <taxon>Tannerellaceae</taxon>
        <taxon>Parabacteroides</taxon>
    </lineage>
</organism>